<accession>A0A392TFT1</accession>
<organism evidence="1 2">
    <name type="scientific">Trifolium medium</name>
    <dbReference type="NCBI Taxonomy" id="97028"/>
    <lineage>
        <taxon>Eukaryota</taxon>
        <taxon>Viridiplantae</taxon>
        <taxon>Streptophyta</taxon>
        <taxon>Embryophyta</taxon>
        <taxon>Tracheophyta</taxon>
        <taxon>Spermatophyta</taxon>
        <taxon>Magnoliopsida</taxon>
        <taxon>eudicotyledons</taxon>
        <taxon>Gunneridae</taxon>
        <taxon>Pentapetalae</taxon>
        <taxon>rosids</taxon>
        <taxon>fabids</taxon>
        <taxon>Fabales</taxon>
        <taxon>Fabaceae</taxon>
        <taxon>Papilionoideae</taxon>
        <taxon>50 kb inversion clade</taxon>
        <taxon>NPAAA clade</taxon>
        <taxon>Hologalegina</taxon>
        <taxon>IRL clade</taxon>
        <taxon>Trifolieae</taxon>
        <taxon>Trifolium</taxon>
    </lineage>
</organism>
<dbReference type="EMBL" id="LXQA010573662">
    <property type="protein sequence ID" value="MCI60009.1"/>
    <property type="molecule type" value="Genomic_DNA"/>
</dbReference>
<name>A0A392TFT1_9FABA</name>
<evidence type="ECO:0000313" key="1">
    <source>
        <dbReference type="EMBL" id="MCI60009.1"/>
    </source>
</evidence>
<feature type="non-terminal residue" evidence="1">
    <location>
        <position position="54"/>
    </location>
</feature>
<comment type="caution">
    <text evidence="1">The sequence shown here is derived from an EMBL/GenBank/DDBJ whole genome shotgun (WGS) entry which is preliminary data.</text>
</comment>
<protein>
    <submittedName>
        <fullName evidence="1">Uncharacterized protein</fullName>
    </submittedName>
</protein>
<sequence length="54" mass="6194">MSSESEPTQPSEHVSLSEVQRMERFRGFFSSEPGALQRLLFFRARNASEASFLQ</sequence>
<proteinExistence type="predicted"/>
<evidence type="ECO:0000313" key="2">
    <source>
        <dbReference type="Proteomes" id="UP000265520"/>
    </source>
</evidence>
<keyword evidence="2" id="KW-1185">Reference proteome</keyword>
<reference evidence="1 2" key="1">
    <citation type="journal article" date="2018" name="Front. Plant Sci.">
        <title>Red Clover (Trifolium pratense) and Zigzag Clover (T. medium) - A Picture of Genomic Similarities and Differences.</title>
        <authorList>
            <person name="Dluhosova J."/>
            <person name="Istvanek J."/>
            <person name="Nedelnik J."/>
            <person name="Repkova J."/>
        </authorList>
    </citation>
    <scope>NUCLEOTIDE SEQUENCE [LARGE SCALE GENOMIC DNA]</scope>
    <source>
        <strain evidence="2">cv. 10/8</strain>
        <tissue evidence="1">Leaf</tissue>
    </source>
</reference>
<dbReference type="Proteomes" id="UP000265520">
    <property type="component" value="Unassembled WGS sequence"/>
</dbReference>
<dbReference type="AlphaFoldDB" id="A0A392TFT1"/>